<dbReference type="EMBL" id="KZ825205">
    <property type="protein sequence ID" value="PYI14673.1"/>
    <property type="molecule type" value="Genomic_DNA"/>
</dbReference>
<reference evidence="2 3" key="1">
    <citation type="submission" date="2018-02" db="EMBL/GenBank/DDBJ databases">
        <title>The genomes of Aspergillus section Nigri reveals drivers in fungal speciation.</title>
        <authorList>
            <consortium name="DOE Joint Genome Institute"/>
            <person name="Vesth T.C."/>
            <person name="Nybo J."/>
            <person name="Theobald S."/>
            <person name="Brandl J."/>
            <person name="Frisvad J.C."/>
            <person name="Nielsen K.F."/>
            <person name="Lyhne E.K."/>
            <person name="Kogle M.E."/>
            <person name="Kuo A."/>
            <person name="Riley R."/>
            <person name="Clum A."/>
            <person name="Nolan M."/>
            <person name="Lipzen A."/>
            <person name="Salamov A."/>
            <person name="Henrissat B."/>
            <person name="Wiebenga A."/>
            <person name="De vries R.P."/>
            <person name="Grigoriev I.V."/>
            <person name="Mortensen U.H."/>
            <person name="Andersen M.R."/>
            <person name="Baker S.E."/>
        </authorList>
    </citation>
    <scope>NUCLEOTIDE SEQUENCE [LARGE SCALE GENOMIC DNA]</scope>
    <source>
        <strain evidence="2 3">CBS 115571</strain>
    </source>
</reference>
<dbReference type="STRING" id="1450538.A0A2V5H1L9"/>
<dbReference type="OMA" id="RWEEEWT"/>
<evidence type="ECO:0000313" key="2">
    <source>
        <dbReference type="EMBL" id="PYI14673.1"/>
    </source>
</evidence>
<dbReference type="Gene3D" id="1.10.510.10">
    <property type="entry name" value="Transferase(Phosphotransferase) domain 1"/>
    <property type="match status" value="1"/>
</dbReference>
<keyword evidence="3" id="KW-1185">Reference proteome</keyword>
<evidence type="ECO:0000256" key="1">
    <source>
        <dbReference type="SAM" id="MobiDB-lite"/>
    </source>
</evidence>
<gene>
    <name evidence="2" type="ORF">BO99DRAFT_485005</name>
</gene>
<proteinExistence type="predicted"/>
<protein>
    <recommendedName>
        <fullName evidence="4">Alpha-galactosidase A</fullName>
    </recommendedName>
</protein>
<dbReference type="Proteomes" id="UP000249829">
    <property type="component" value="Unassembled WGS sequence"/>
</dbReference>
<dbReference type="SUPFAM" id="SSF56112">
    <property type="entry name" value="Protein kinase-like (PK-like)"/>
    <property type="match status" value="1"/>
</dbReference>
<evidence type="ECO:0008006" key="4">
    <source>
        <dbReference type="Google" id="ProtNLM"/>
    </source>
</evidence>
<feature type="region of interest" description="Disordered" evidence="1">
    <location>
        <begin position="1"/>
        <end position="22"/>
    </location>
</feature>
<organism evidence="2 3">
    <name type="scientific">Aspergillus violaceofuscus (strain CBS 115571)</name>
    <dbReference type="NCBI Taxonomy" id="1450538"/>
    <lineage>
        <taxon>Eukaryota</taxon>
        <taxon>Fungi</taxon>
        <taxon>Dikarya</taxon>
        <taxon>Ascomycota</taxon>
        <taxon>Pezizomycotina</taxon>
        <taxon>Eurotiomycetes</taxon>
        <taxon>Eurotiomycetidae</taxon>
        <taxon>Eurotiales</taxon>
        <taxon>Aspergillaceae</taxon>
        <taxon>Aspergillus</taxon>
    </lineage>
</organism>
<feature type="compositionally biased region" description="Low complexity" evidence="1">
    <location>
        <begin position="1"/>
        <end position="14"/>
    </location>
</feature>
<accession>A0A2V5H1L9</accession>
<dbReference type="InterPro" id="IPR011009">
    <property type="entry name" value="Kinase-like_dom_sf"/>
</dbReference>
<sequence>MSSNVSDSSDTDSTSPPPQPILTACQDEQVLSLDLEENDFLYRVRKKNRVVYVWVLGEGIIPPGYRTDSYRILLYLRRVPRWEEEWTTLTVRNGTHGLESTLEEFKPHGLNLAKLDISTAKFYNLSSLTKVSRIGDRLSCVRADDNNEIWVMKVARFKHEVRYLQQEVSIYSILSSAGFLLAPRFIGYVYEGTKDRTIGFLMEMISGYPPDIQDLEECRSSIRLLHAIGILHGDINKYNFLINEKGAQILDFEASVALETVDPTASQKELDGLEAKLRDKSGVGRK</sequence>
<name>A0A2V5H1L9_ASPV1</name>
<dbReference type="AlphaFoldDB" id="A0A2V5H1L9"/>
<evidence type="ECO:0000313" key="3">
    <source>
        <dbReference type="Proteomes" id="UP000249829"/>
    </source>
</evidence>